<evidence type="ECO:0000313" key="5">
    <source>
        <dbReference type="Proteomes" id="UP000541558"/>
    </source>
</evidence>
<evidence type="ECO:0000256" key="1">
    <source>
        <dbReference type="PROSITE-ProRule" id="PRU00110"/>
    </source>
</evidence>
<dbReference type="OrthoDB" id="1673781at2759"/>
<dbReference type="PROSITE" id="PS50894">
    <property type="entry name" value="HPT"/>
    <property type="match status" value="1"/>
</dbReference>
<dbReference type="SMART" id="SM00073">
    <property type="entry name" value="HPT"/>
    <property type="match status" value="1"/>
</dbReference>
<comment type="caution">
    <text evidence="4">The sequence shown here is derived from an EMBL/GenBank/DDBJ whole genome shotgun (WGS) entry which is preliminary data.</text>
</comment>
<name>A0A8H5FJL4_9AGAR</name>
<dbReference type="GO" id="GO:0000160">
    <property type="term" value="P:phosphorelay signal transduction system"/>
    <property type="evidence" value="ECO:0007669"/>
    <property type="project" value="InterPro"/>
</dbReference>
<dbReference type="Pfam" id="PF01627">
    <property type="entry name" value="Hpt"/>
    <property type="match status" value="1"/>
</dbReference>
<proteinExistence type="predicted"/>
<evidence type="ECO:0000259" key="3">
    <source>
        <dbReference type="PROSITE" id="PS50894"/>
    </source>
</evidence>
<dbReference type="SUPFAM" id="SSF47226">
    <property type="entry name" value="Histidine-containing phosphotransfer domain, HPT domain"/>
    <property type="match status" value="1"/>
</dbReference>
<feature type="region of interest" description="Disordered" evidence="2">
    <location>
        <begin position="1"/>
        <end position="104"/>
    </location>
</feature>
<dbReference type="GO" id="GO:0009927">
    <property type="term" value="F:histidine phosphotransfer kinase activity"/>
    <property type="evidence" value="ECO:0007669"/>
    <property type="project" value="InterPro"/>
</dbReference>
<evidence type="ECO:0000313" key="4">
    <source>
        <dbReference type="EMBL" id="KAF5338997.1"/>
    </source>
</evidence>
<accession>A0A8H5FJL4</accession>
<dbReference type="InterPro" id="IPR008207">
    <property type="entry name" value="Sig_transdc_His_kin_Hpt_dom"/>
</dbReference>
<feature type="domain" description="HPt" evidence="3">
    <location>
        <begin position="116"/>
        <end position="217"/>
    </location>
</feature>
<dbReference type="GO" id="GO:0043424">
    <property type="term" value="F:protein histidine kinase binding"/>
    <property type="evidence" value="ECO:0007669"/>
    <property type="project" value="InterPro"/>
</dbReference>
<feature type="compositionally biased region" description="Basic and acidic residues" evidence="2">
    <location>
        <begin position="75"/>
        <end position="85"/>
    </location>
</feature>
<keyword evidence="1" id="KW-0597">Phosphoprotein</keyword>
<protein>
    <recommendedName>
        <fullName evidence="3">HPt domain-containing protein</fullName>
    </recommendedName>
</protein>
<dbReference type="InterPro" id="IPR045871">
    <property type="entry name" value="AHP1-5/YPD1"/>
</dbReference>
<dbReference type="InterPro" id="IPR036641">
    <property type="entry name" value="HPT_dom_sf"/>
</dbReference>
<dbReference type="AlphaFoldDB" id="A0A8H5FJL4"/>
<dbReference type="Proteomes" id="UP000541558">
    <property type="component" value="Unassembled WGS sequence"/>
</dbReference>
<dbReference type="CDD" id="cd00088">
    <property type="entry name" value="HPT"/>
    <property type="match status" value="1"/>
</dbReference>
<dbReference type="GO" id="GO:0005737">
    <property type="term" value="C:cytoplasm"/>
    <property type="evidence" value="ECO:0007669"/>
    <property type="project" value="TreeGrafter"/>
</dbReference>
<organism evidence="4 5">
    <name type="scientific">Ephemerocybe angulata</name>
    <dbReference type="NCBI Taxonomy" id="980116"/>
    <lineage>
        <taxon>Eukaryota</taxon>
        <taxon>Fungi</taxon>
        <taxon>Dikarya</taxon>
        <taxon>Basidiomycota</taxon>
        <taxon>Agaricomycotina</taxon>
        <taxon>Agaricomycetes</taxon>
        <taxon>Agaricomycetidae</taxon>
        <taxon>Agaricales</taxon>
        <taxon>Agaricineae</taxon>
        <taxon>Psathyrellaceae</taxon>
        <taxon>Ephemerocybe</taxon>
    </lineage>
</organism>
<dbReference type="EMBL" id="JAACJK010000010">
    <property type="protein sequence ID" value="KAF5338997.1"/>
    <property type="molecule type" value="Genomic_DNA"/>
</dbReference>
<dbReference type="PANTHER" id="PTHR28242:SF52">
    <property type="entry name" value="PHOSPHORELAY INTERMEDIATE PROTEIN YPD1"/>
    <property type="match status" value="1"/>
</dbReference>
<keyword evidence="5" id="KW-1185">Reference proteome</keyword>
<feature type="modified residue" description="Phosphohistidine" evidence="1">
    <location>
        <position position="155"/>
    </location>
</feature>
<dbReference type="Gene3D" id="1.20.120.160">
    <property type="entry name" value="HPT domain"/>
    <property type="match status" value="1"/>
</dbReference>
<dbReference type="PANTHER" id="PTHR28242">
    <property type="entry name" value="PHOSPHORELAY INTERMEDIATE PROTEIN YPD1"/>
    <property type="match status" value="1"/>
</dbReference>
<sequence length="229" mass="25783">MPLTQHAPTPVSLPRDDPTPTIPTRSPPSYPSSADARPIVSHQPSRDSPPPALRPLSRPASPEHSTPRRSNPQPEAEREAVEDAVKQAPQAPEEPEEDPIDMETFQQILELDEEDDREFSKDMVWAYFTQAKQTFEDLDDALNTKDLPKLSSLGHFLKGSSAALGVYKVQASCEKIQHYGLQRDEDRDVDIGADEALKLIQEALDKIRVDYAVADKWLRNFYDNPEDEE</sequence>
<reference evidence="4 5" key="1">
    <citation type="journal article" date="2020" name="ISME J.">
        <title>Uncovering the hidden diversity of litter-decomposition mechanisms in mushroom-forming fungi.</title>
        <authorList>
            <person name="Floudas D."/>
            <person name="Bentzer J."/>
            <person name="Ahren D."/>
            <person name="Johansson T."/>
            <person name="Persson P."/>
            <person name="Tunlid A."/>
        </authorList>
    </citation>
    <scope>NUCLEOTIDE SEQUENCE [LARGE SCALE GENOMIC DNA]</scope>
    <source>
        <strain evidence="4 5">CBS 175.51</strain>
    </source>
</reference>
<evidence type="ECO:0000256" key="2">
    <source>
        <dbReference type="SAM" id="MobiDB-lite"/>
    </source>
</evidence>
<dbReference type="GO" id="GO:0005634">
    <property type="term" value="C:nucleus"/>
    <property type="evidence" value="ECO:0007669"/>
    <property type="project" value="TreeGrafter"/>
</dbReference>
<gene>
    <name evidence="4" type="ORF">D9611_008690</name>
</gene>